<name>A0AAE3A2S4_9FIRM</name>
<keyword evidence="6" id="KW-1185">Reference proteome</keyword>
<dbReference type="EMBL" id="JAJEPV010000045">
    <property type="protein sequence ID" value="MCC2120817.1"/>
    <property type="molecule type" value="Genomic_DNA"/>
</dbReference>
<dbReference type="InterPro" id="IPR051938">
    <property type="entry name" value="Apopto_cytoskel_mod"/>
</dbReference>
<dbReference type="PANTHER" id="PTHR44145">
    <property type="entry name" value="DNAJ HOMOLOG SUBFAMILY A MEMBER 3, MITOCHONDRIAL"/>
    <property type="match status" value="1"/>
</dbReference>
<feature type="region of interest" description="Disordered" evidence="3">
    <location>
        <begin position="77"/>
        <end position="102"/>
    </location>
</feature>
<dbReference type="InterPro" id="IPR001623">
    <property type="entry name" value="DnaJ_domain"/>
</dbReference>
<dbReference type="Pfam" id="PF00226">
    <property type="entry name" value="DnaJ"/>
    <property type="match status" value="1"/>
</dbReference>
<dbReference type="AlphaFoldDB" id="A0AAE3A2S4"/>
<dbReference type="InterPro" id="IPR036869">
    <property type="entry name" value="J_dom_sf"/>
</dbReference>
<evidence type="ECO:0000256" key="2">
    <source>
        <dbReference type="ARBA" id="ARBA00023186"/>
    </source>
</evidence>
<feature type="domain" description="J" evidence="4">
    <location>
        <begin position="3"/>
        <end position="68"/>
    </location>
</feature>
<evidence type="ECO:0000313" key="5">
    <source>
        <dbReference type="EMBL" id="MCC2120817.1"/>
    </source>
</evidence>
<keyword evidence="1" id="KW-0235">DNA replication</keyword>
<organism evidence="5 6">
    <name type="scientific">Waltera acetigignens</name>
    <dbReference type="NCBI Taxonomy" id="2981769"/>
    <lineage>
        <taxon>Bacteria</taxon>
        <taxon>Bacillati</taxon>
        <taxon>Bacillota</taxon>
        <taxon>Clostridia</taxon>
        <taxon>Lachnospirales</taxon>
        <taxon>Lachnospiraceae</taxon>
        <taxon>Waltera</taxon>
    </lineage>
</organism>
<dbReference type="SUPFAM" id="SSF46565">
    <property type="entry name" value="Chaperone J-domain"/>
    <property type="match status" value="1"/>
</dbReference>
<feature type="region of interest" description="Disordered" evidence="3">
    <location>
        <begin position="137"/>
        <end position="157"/>
    </location>
</feature>
<keyword evidence="2" id="KW-0143">Chaperone</keyword>
<dbReference type="Gene3D" id="1.10.287.110">
    <property type="entry name" value="DnaJ domain"/>
    <property type="match status" value="1"/>
</dbReference>
<dbReference type="GO" id="GO:0006260">
    <property type="term" value="P:DNA replication"/>
    <property type="evidence" value="ECO:0007669"/>
    <property type="project" value="UniProtKB-KW"/>
</dbReference>
<comment type="caution">
    <text evidence="5">The sequence shown here is derived from an EMBL/GenBank/DDBJ whole genome shotgun (WGS) entry which is preliminary data.</text>
</comment>
<dbReference type="RefSeq" id="WP_118547342.1">
    <property type="nucleotide sequence ID" value="NZ_JAJEPV010000045.1"/>
</dbReference>
<sequence>MKDYYKILGVDRQASTEQIKKAYRSLAKKYHPDVVKDDKAKQERMYEIQEAYACLENEERRKKYDAECLKSPRNTVNAGEKVKNGRTSFGEKSPDMGQFERFFGFQPGRGMETYQDHRISKPEGPIKPEEMFAAFFGRGSMQEAEKRNAAGSKRKKS</sequence>
<evidence type="ECO:0000256" key="3">
    <source>
        <dbReference type="SAM" id="MobiDB-lite"/>
    </source>
</evidence>
<evidence type="ECO:0000313" key="6">
    <source>
        <dbReference type="Proteomes" id="UP001197795"/>
    </source>
</evidence>
<reference evidence="5 6" key="1">
    <citation type="submission" date="2021-10" db="EMBL/GenBank/DDBJ databases">
        <title>Anaerobic single-cell dispensing facilitates the cultivation of human gut bacteria.</title>
        <authorList>
            <person name="Afrizal A."/>
        </authorList>
    </citation>
    <scope>NUCLEOTIDE SEQUENCE [LARGE SCALE GENOMIC DNA]</scope>
    <source>
        <strain evidence="5 6">CLA-AA-H273</strain>
    </source>
</reference>
<accession>A0AAE3A2S4</accession>
<dbReference type="PANTHER" id="PTHR44145:SF3">
    <property type="entry name" value="DNAJ HOMOLOG SUBFAMILY A MEMBER 3, MITOCHONDRIAL"/>
    <property type="match status" value="1"/>
</dbReference>
<evidence type="ECO:0000259" key="4">
    <source>
        <dbReference type="PROSITE" id="PS50076"/>
    </source>
</evidence>
<proteinExistence type="predicted"/>
<dbReference type="SMART" id="SM00271">
    <property type="entry name" value="DnaJ"/>
    <property type="match status" value="1"/>
</dbReference>
<dbReference type="PRINTS" id="PR00625">
    <property type="entry name" value="JDOMAIN"/>
</dbReference>
<protein>
    <submittedName>
        <fullName evidence="5">DnaJ domain-containing protein</fullName>
    </submittedName>
</protein>
<dbReference type="Proteomes" id="UP001197795">
    <property type="component" value="Unassembled WGS sequence"/>
</dbReference>
<gene>
    <name evidence="5" type="ORF">LKD75_14675</name>
</gene>
<evidence type="ECO:0000256" key="1">
    <source>
        <dbReference type="ARBA" id="ARBA00022705"/>
    </source>
</evidence>
<dbReference type="CDD" id="cd06257">
    <property type="entry name" value="DnaJ"/>
    <property type="match status" value="1"/>
</dbReference>
<dbReference type="PROSITE" id="PS50076">
    <property type="entry name" value="DNAJ_2"/>
    <property type="match status" value="1"/>
</dbReference>